<proteinExistence type="predicted"/>
<evidence type="ECO:0000313" key="2">
    <source>
        <dbReference type="EMBL" id="KAK4879642.1"/>
    </source>
</evidence>
<accession>A0AAN7P8T6</accession>
<evidence type="ECO:0000256" key="1">
    <source>
        <dbReference type="SAM" id="MobiDB-lite"/>
    </source>
</evidence>
<name>A0AAN7P8T6_9COLE</name>
<dbReference type="EMBL" id="JARPUR010000003">
    <property type="protein sequence ID" value="KAK4879642.1"/>
    <property type="molecule type" value="Genomic_DNA"/>
</dbReference>
<feature type="compositionally biased region" description="Basic and acidic residues" evidence="1">
    <location>
        <begin position="61"/>
        <end position="77"/>
    </location>
</feature>
<sequence length="125" mass="14287">MPKVKKSVSAQKKSRRMMLRKARKTKLISNVKNLSIPSYLEGERSFSTDFDNILETLNSESEEKIVSDRDTDPKDVTDVSSVDEDQYSDASLLIESDTETDHIQKEKVLTGRRVVDIQYFLSALK</sequence>
<protein>
    <submittedName>
        <fullName evidence="2">Uncharacterized protein</fullName>
    </submittedName>
</protein>
<dbReference type="Proteomes" id="UP001353858">
    <property type="component" value="Unassembled WGS sequence"/>
</dbReference>
<feature type="region of interest" description="Disordered" evidence="1">
    <location>
        <begin position="61"/>
        <end position="83"/>
    </location>
</feature>
<keyword evidence="3" id="KW-1185">Reference proteome</keyword>
<reference evidence="3" key="1">
    <citation type="submission" date="2023-01" db="EMBL/GenBank/DDBJ databases">
        <title>Key to firefly adult light organ development and bioluminescence: homeobox transcription factors regulate luciferase expression and transportation to peroxisome.</title>
        <authorList>
            <person name="Fu X."/>
        </authorList>
    </citation>
    <scope>NUCLEOTIDE SEQUENCE [LARGE SCALE GENOMIC DNA]</scope>
</reference>
<evidence type="ECO:0000313" key="3">
    <source>
        <dbReference type="Proteomes" id="UP001353858"/>
    </source>
</evidence>
<dbReference type="AlphaFoldDB" id="A0AAN7P8T6"/>
<gene>
    <name evidence="2" type="ORF">RN001_007788</name>
</gene>
<comment type="caution">
    <text evidence="2">The sequence shown here is derived from an EMBL/GenBank/DDBJ whole genome shotgun (WGS) entry which is preliminary data.</text>
</comment>
<organism evidence="2 3">
    <name type="scientific">Aquatica leii</name>
    <dbReference type="NCBI Taxonomy" id="1421715"/>
    <lineage>
        <taxon>Eukaryota</taxon>
        <taxon>Metazoa</taxon>
        <taxon>Ecdysozoa</taxon>
        <taxon>Arthropoda</taxon>
        <taxon>Hexapoda</taxon>
        <taxon>Insecta</taxon>
        <taxon>Pterygota</taxon>
        <taxon>Neoptera</taxon>
        <taxon>Endopterygota</taxon>
        <taxon>Coleoptera</taxon>
        <taxon>Polyphaga</taxon>
        <taxon>Elateriformia</taxon>
        <taxon>Elateroidea</taxon>
        <taxon>Lampyridae</taxon>
        <taxon>Luciolinae</taxon>
        <taxon>Aquatica</taxon>
    </lineage>
</organism>